<protein>
    <submittedName>
        <fullName evidence="9">Uncharacterized protein</fullName>
    </submittedName>
</protein>
<evidence type="ECO:0000313" key="9">
    <source>
        <dbReference type="EMBL" id="KAF0748757.1"/>
    </source>
</evidence>
<reference evidence="9 10" key="1">
    <citation type="submission" date="2019-06" db="EMBL/GenBank/DDBJ databases">
        <title>Genomics analysis of Aphanomyces spp. identifies a new class of oomycete effector associated with host adaptation.</title>
        <authorList>
            <person name="Gaulin E."/>
        </authorList>
    </citation>
    <scope>NUCLEOTIDE SEQUENCE [LARGE SCALE GENOMIC DNA]</scope>
    <source>
        <strain evidence="9 10">E</strain>
    </source>
</reference>
<dbReference type="Gene3D" id="2.70.130.10">
    <property type="entry name" value="Mannose-6-phosphate receptor binding domain"/>
    <property type="match status" value="1"/>
</dbReference>
<evidence type="ECO:0000313" key="10">
    <source>
        <dbReference type="Proteomes" id="UP000469452"/>
    </source>
</evidence>
<dbReference type="EMBL" id="VJMI01013030">
    <property type="protein sequence ID" value="KAF0748757.1"/>
    <property type="molecule type" value="Genomic_DNA"/>
</dbReference>
<dbReference type="PANTHER" id="PTHR15414">
    <property type="entry name" value="OS-9-RELATED"/>
    <property type="match status" value="1"/>
</dbReference>
<feature type="domain" description="CULT" evidence="7">
    <location>
        <begin position="82"/>
        <end position="220"/>
    </location>
</feature>
<dbReference type="InterPro" id="IPR009011">
    <property type="entry name" value="Man6P_isomerase_rcpt-bd_dom_sf"/>
</dbReference>
<evidence type="ECO:0000259" key="8">
    <source>
        <dbReference type="PROSITE" id="PS51914"/>
    </source>
</evidence>
<dbReference type="Pfam" id="PF07915">
    <property type="entry name" value="PRKCSH"/>
    <property type="match status" value="1"/>
</dbReference>
<dbReference type="PROSITE" id="PS51914">
    <property type="entry name" value="MRH"/>
    <property type="match status" value="1"/>
</dbReference>
<keyword evidence="2 6" id="KW-0732">Signal</keyword>
<dbReference type="AlphaFoldDB" id="A0A6A5A2W6"/>
<feature type="domain" description="MRH" evidence="8">
    <location>
        <begin position="224"/>
        <end position="338"/>
    </location>
</feature>
<gene>
    <name evidence="9" type="ORF">AaE_007259</name>
</gene>
<feature type="chain" id="PRO_5025472941" evidence="6">
    <location>
        <begin position="20"/>
        <end position="404"/>
    </location>
</feature>
<evidence type="ECO:0000256" key="4">
    <source>
        <dbReference type="ARBA" id="ARBA00023157"/>
    </source>
</evidence>
<dbReference type="PROSITE" id="PS51788">
    <property type="entry name" value="CULT"/>
    <property type="match status" value="1"/>
</dbReference>
<feature type="region of interest" description="Disordered" evidence="5">
    <location>
        <begin position="20"/>
        <end position="39"/>
    </location>
</feature>
<dbReference type="SUPFAM" id="SSF50911">
    <property type="entry name" value="Mannose 6-phosphate receptor domain"/>
    <property type="match status" value="1"/>
</dbReference>
<dbReference type="Proteomes" id="UP000469452">
    <property type="component" value="Unassembled WGS sequence"/>
</dbReference>
<dbReference type="Gene3D" id="2.170.150.20">
    <property type="entry name" value="Peptide methionine sulfoxide reductase"/>
    <property type="match status" value="1"/>
</dbReference>
<evidence type="ECO:0000256" key="1">
    <source>
        <dbReference type="ARBA" id="ARBA00004240"/>
    </source>
</evidence>
<dbReference type="GO" id="GO:0005788">
    <property type="term" value="C:endoplasmic reticulum lumen"/>
    <property type="evidence" value="ECO:0007669"/>
    <property type="project" value="TreeGrafter"/>
</dbReference>
<evidence type="ECO:0000256" key="5">
    <source>
        <dbReference type="SAM" id="MobiDB-lite"/>
    </source>
</evidence>
<comment type="caution">
    <text evidence="9">The sequence shown here is derived from an EMBL/GenBank/DDBJ whole genome shotgun (WGS) entry which is preliminary data.</text>
</comment>
<comment type="subcellular location">
    <subcellularLocation>
        <location evidence="1">Endoplasmic reticulum</location>
    </subcellularLocation>
</comment>
<organism evidence="9 10">
    <name type="scientific">Aphanomyces astaci</name>
    <name type="common">Crayfish plague agent</name>
    <dbReference type="NCBI Taxonomy" id="112090"/>
    <lineage>
        <taxon>Eukaryota</taxon>
        <taxon>Sar</taxon>
        <taxon>Stramenopiles</taxon>
        <taxon>Oomycota</taxon>
        <taxon>Saprolegniomycetes</taxon>
        <taxon>Saprolegniales</taxon>
        <taxon>Verrucalvaceae</taxon>
        <taxon>Aphanomyces</taxon>
    </lineage>
</organism>
<dbReference type="GO" id="GO:0030970">
    <property type="term" value="P:retrograde protein transport, ER to cytosol"/>
    <property type="evidence" value="ECO:0007669"/>
    <property type="project" value="TreeGrafter"/>
</dbReference>
<dbReference type="PANTHER" id="PTHR15414:SF0">
    <property type="entry name" value="ENDOPLASMIC RETICULUM LECTIN 1"/>
    <property type="match status" value="1"/>
</dbReference>
<keyword evidence="3" id="KW-0256">Endoplasmic reticulum</keyword>
<dbReference type="CDD" id="cd15777">
    <property type="entry name" value="CRBN_C_like"/>
    <property type="match status" value="1"/>
</dbReference>
<dbReference type="InterPro" id="IPR012913">
    <property type="entry name" value="OS9-like_dom"/>
</dbReference>
<feature type="signal peptide" evidence="6">
    <location>
        <begin position="1"/>
        <end position="19"/>
    </location>
</feature>
<evidence type="ECO:0000256" key="6">
    <source>
        <dbReference type="SAM" id="SignalP"/>
    </source>
</evidence>
<proteinExistence type="predicted"/>
<dbReference type="VEuPathDB" id="FungiDB:H257_03553"/>
<dbReference type="InterPro" id="IPR045149">
    <property type="entry name" value="OS-9-like"/>
</dbReference>
<dbReference type="InterPro" id="IPR034750">
    <property type="entry name" value="CULT"/>
</dbReference>
<sequence length="404" mass="44572">MNLVKLSLALSIAAARGGAHDAPASAGYTTTSDDEAKTTQRDEVALDVEGGVRHHVAASKSSHALQALATTESDVASPDISGVSMRCRFCGAHLAWKHHYQHLPDESKAHAKNTRTETSLGEHGEVVYFDNPAGVEFELASFQHSDGVPSDAYTQQDTFFDSYNWRALACPRCAKHVGWKFTHVLHDQCMADTQRQLHKPAVPSGKKGSKTKLAALVDAAFADKSCYAMSNGWWSYQHCYKSDITQFHLEPDGVKANEWSLGHFSDNKSTDTEIAHHFTGGQHCDENGKLRSTTVKYVCCPEQQVRLFGILDIVVDTIEEPSLCTYLMRVCVPQLCQSKPKIPDVLDKKIEKACAQTLVDHQKPTSPAFLPLFYTLVWPDTIAEDSPELTWTHSLSTVTSIIGR</sequence>
<name>A0A6A5A2W6_APHAT</name>
<dbReference type="InterPro" id="IPR044865">
    <property type="entry name" value="MRH_dom"/>
</dbReference>
<evidence type="ECO:0000256" key="3">
    <source>
        <dbReference type="ARBA" id="ARBA00022824"/>
    </source>
</evidence>
<evidence type="ECO:0000259" key="7">
    <source>
        <dbReference type="PROSITE" id="PS51788"/>
    </source>
</evidence>
<keyword evidence="4" id="KW-1015">Disulfide bond</keyword>
<accession>A0A6A5A2W6</accession>
<evidence type="ECO:0000256" key="2">
    <source>
        <dbReference type="ARBA" id="ARBA00022729"/>
    </source>
</evidence>
<dbReference type="GO" id="GO:0030968">
    <property type="term" value="P:endoplasmic reticulum unfolded protein response"/>
    <property type="evidence" value="ECO:0007669"/>
    <property type="project" value="InterPro"/>
</dbReference>